<protein>
    <submittedName>
        <fullName evidence="1">AN1-type zinc finger protein</fullName>
    </submittedName>
</protein>
<accession>A0AC59EWS0</accession>
<gene>
    <name evidence="1" type="ORF">PGCG_00066</name>
</gene>
<organism evidence="1 2">
    <name type="scientific">Phaeocystis globosa virus PgV-16T</name>
    <dbReference type="NCBI Taxonomy" id="3071227"/>
    <lineage>
        <taxon>Viruses</taxon>
        <taxon>Varidnaviria</taxon>
        <taxon>Bamfordvirae</taxon>
        <taxon>Nucleocytoviricota</taxon>
        <taxon>Megaviricetes</taxon>
        <taxon>Imitervirales</taxon>
        <taxon>Mesomimiviridae</taxon>
        <taxon>Tethysvirus</taxon>
        <taxon>Tethysvirus hollandense</taxon>
    </lineage>
</organism>
<keyword evidence="2" id="KW-1185">Reference proteome</keyword>
<evidence type="ECO:0000313" key="2">
    <source>
        <dbReference type="Proteomes" id="UP000204225"/>
    </source>
</evidence>
<evidence type="ECO:0000313" key="1">
    <source>
        <dbReference type="EMBL" id="AGM15378.1"/>
    </source>
</evidence>
<sequence length="71" mass="8569">MIEKNKIRRCGLVNCNHKLKLTDFQCKCGKTFCSLHRYKEEHDCDYDYTEEIHKDKKIDEMRCVSVKLDKL</sequence>
<name>A0AC59EWS0_9VIRU</name>
<dbReference type="Proteomes" id="UP000204225">
    <property type="component" value="Segment"/>
</dbReference>
<reference evidence="1 2" key="1">
    <citation type="journal article" date="2013" name="Proc. Natl. Acad. Sci. U.S.A.">
        <title>Genome of Phaeocystis globosa virus PgV-16T highlights the common ancestry of the largest known DNA viruses infecting eukaryotes.</title>
        <authorList>
            <person name="Santini S."/>
            <person name="Jeudy S."/>
            <person name="Bartoli J."/>
            <person name="Poirot O."/>
            <person name="Lescot M."/>
            <person name="Abergel C."/>
            <person name="Barbe V."/>
            <person name="Wommack K.E."/>
            <person name="Noordeloos A.A."/>
            <person name="Brussaard C.P."/>
            <person name="Claverie J.M."/>
        </authorList>
    </citation>
    <scope>NUCLEOTIDE SEQUENCE [LARGE SCALE GENOMIC DNA]</scope>
    <source>
        <strain evidence="1 2">16T</strain>
    </source>
</reference>
<dbReference type="EMBL" id="KC662249">
    <property type="protein sequence ID" value="AGM15378.1"/>
    <property type="molecule type" value="Genomic_DNA"/>
</dbReference>
<proteinExistence type="predicted"/>